<keyword evidence="1" id="KW-1185">Reference proteome</keyword>
<dbReference type="AlphaFoldDB" id="A0A914DLA9"/>
<sequence length="52" mass="5624">MPPLIDIPIAVNSIVDPVIFTPENDVRSLALAAESLPREDSAVSQELQRAPQ</sequence>
<organism evidence="1 2">
    <name type="scientific">Acrobeloides nanus</name>
    <dbReference type="NCBI Taxonomy" id="290746"/>
    <lineage>
        <taxon>Eukaryota</taxon>
        <taxon>Metazoa</taxon>
        <taxon>Ecdysozoa</taxon>
        <taxon>Nematoda</taxon>
        <taxon>Chromadorea</taxon>
        <taxon>Rhabditida</taxon>
        <taxon>Tylenchina</taxon>
        <taxon>Cephalobomorpha</taxon>
        <taxon>Cephaloboidea</taxon>
        <taxon>Cephalobidae</taxon>
        <taxon>Acrobeloides</taxon>
    </lineage>
</organism>
<accession>A0A914DLA9</accession>
<evidence type="ECO:0000313" key="2">
    <source>
        <dbReference type="WBParaSite" id="ACRNAN_scaffold28629.g12996.t1"/>
    </source>
</evidence>
<proteinExistence type="predicted"/>
<dbReference type="WBParaSite" id="ACRNAN_scaffold28629.g12996.t1">
    <property type="protein sequence ID" value="ACRNAN_scaffold28629.g12996.t1"/>
    <property type="gene ID" value="ACRNAN_scaffold28629.g12996"/>
</dbReference>
<reference evidence="2" key="1">
    <citation type="submission" date="2022-11" db="UniProtKB">
        <authorList>
            <consortium name="WormBaseParasite"/>
        </authorList>
    </citation>
    <scope>IDENTIFICATION</scope>
</reference>
<evidence type="ECO:0000313" key="1">
    <source>
        <dbReference type="Proteomes" id="UP000887540"/>
    </source>
</evidence>
<name>A0A914DLA9_9BILA</name>
<protein>
    <submittedName>
        <fullName evidence="2">Uncharacterized protein</fullName>
    </submittedName>
</protein>
<dbReference type="Proteomes" id="UP000887540">
    <property type="component" value="Unplaced"/>
</dbReference>